<dbReference type="SUPFAM" id="SSF56399">
    <property type="entry name" value="ADP-ribosylation"/>
    <property type="match status" value="1"/>
</dbReference>
<proteinExistence type="predicted"/>
<dbReference type="Proteomes" id="UP001331761">
    <property type="component" value="Unassembled WGS sequence"/>
</dbReference>
<evidence type="ECO:0000313" key="7">
    <source>
        <dbReference type="Proteomes" id="UP001331761"/>
    </source>
</evidence>
<keyword evidence="1 4" id="KW-0328">Glycosyltransferase</keyword>
<dbReference type="Pfam" id="PF00644">
    <property type="entry name" value="PARP"/>
    <property type="match status" value="1"/>
</dbReference>
<reference evidence="6 7" key="1">
    <citation type="submission" date="2019-10" db="EMBL/GenBank/DDBJ databases">
        <title>Assembly and Annotation for the nematode Trichostrongylus colubriformis.</title>
        <authorList>
            <person name="Martin J."/>
        </authorList>
    </citation>
    <scope>NUCLEOTIDE SEQUENCE [LARGE SCALE GENOMIC DNA]</scope>
    <source>
        <strain evidence="6">G859</strain>
        <tissue evidence="6">Whole worm</tissue>
    </source>
</reference>
<accession>A0AAN8FEZ3</accession>
<dbReference type="GO" id="GO:0006302">
    <property type="term" value="P:double-strand break repair"/>
    <property type="evidence" value="ECO:0007669"/>
    <property type="project" value="TreeGrafter"/>
</dbReference>
<dbReference type="GO" id="GO:0005730">
    <property type="term" value="C:nucleolus"/>
    <property type="evidence" value="ECO:0007669"/>
    <property type="project" value="TreeGrafter"/>
</dbReference>
<dbReference type="GO" id="GO:0003950">
    <property type="term" value="F:NAD+ poly-ADP-ribosyltransferase activity"/>
    <property type="evidence" value="ECO:0007669"/>
    <property type="project" value="UniProtKB-UniRule"/>
</dbReference>
<sequence>MLLCRVALGKCYSLNSWNYNWGDEMPKGYDSIHVVGQKHPLSSITENGVVMPLADFVDRSSRCYGGLEFSEYVVRNSNRILPQYLVIYQ</sequence>
<evidence type="ECO:0000313" key="6">
    <source>
        <dbReference type="EMBL" id="KAK5975770.1"/>
    </source>
</evidence>
<feature type="domain" description="PARP catalytic" evidence="5">
    <location>
        <begin position="1"/>
        <end position="89"/>
    </location>
</feature>
<dbReference type="Gene3D" id="3.90.228.10">
    <property type="match status" value="1"/>
</dbReference>
<gene>
    <name evidence="6" type="ORF">GCK32_018450</name>
</gene>
<dbReference type="EMBL" id="WIXE01012628">
    <property type="protein sequence ID" value="KAK5975770.1"/>
    <property type="molecule type" value="Genomic_DNA"/>
</dbReference>
<dbReference type="InterPro" id="IPR012317">
    <property type="entry name" value="Poly(ADP-ribose)pol_cat_dom"/>
</dbReference>
<dbReference type="PANTHER" id="PTHR10459:SF117">
    <property type="entry name" value="POLY [ADP-RIBOSE] POLYMERASE TANKYRASE"/>
    <property type="match status" value="1"/>
</dbReference>
<evidence type="ECO:0000256" key="3">
    <source>
        <dbReference type="ARBA" id="ARBA00023027"/>
    </source>
</evidence>
<evidence type="ECO:0000256" key="1">
    <source>
        <dbReference type="ARBA" id="ARBA00022676"/>
    </source>
</evidence>
<keyword evidence="3 4" id="KW-0520">NAD</keyword>
<name>A0AAN8FEZ3_TRICO</name>
<dbReference type="GO" id="GO:0070212">
    <property type="term" value="P:protein poly-ADP-ribosylation"/>
    <property type="evidence" value="ECO:0007669"/>
    <property type="project" value="TreeGrafter"/>
</dbReference>
<dbReference type="PROSITE" id="PS51059">
    <property type="entry name" value="PARP_CATALYTIC"/>
    <property type="match status" value="1"/>
</dbReference>
<comment type="caution">
    <text evidence="6">The sequence shown here is derived from an EMBL/GenBank/DDBJ whole genome shotgun (WGS) entry which is preliminary data.</text>
</comment>
<dbReference type="GO" id="GO:1990404">
    <property type="term" value="F:NAD+-protein mono-ADP-ribosyltransferase activity"/>
    <property type="evidence" value="ECO:0007669"/>
    <property type="project" value="TreeGrafter"/>
</dbReference>
<evidence type="ECO:0000256" key="2">
    <source>
        <dbReference type="ARBA" id="ARBA00022679"/>
    </source>
</evidence>
<organism evidence="6 7">
    <name type="scientific">Trichostrongylus colubriformis</name>
    <name type="common">Black scour worm</name>
    <dbReference type="NCBI Taxonomy" id="6319"/>
    <lineage>
        <taxon>Eukaryota</taxon>
        <taxon>Metazoa</taxon>
        <taxon>Ecdysozoa</taxon>
        <taxon>Nematoda</taxon>
        <taxon>Chromadorea</taxon>
        <taxon>Rhabditida</taxon>
        <taxon>Rhabditina</taxon>
        <taxon>Rhabditomorpha</taxon>
        <taxon>Strongyloidea</taxon>
        <taxon>Trichostrongylidae</taxon>
        <taxon>Trichostrongylus</taxon>
    </lineage>
</organism>
<evidence type="ECO:0000259" key="5">
    <source>
        <dbReference type="PROSITE" id="PS51059"/>
    </source>
</evidence>
<protein>
    <recommendedName>
        <fullName evidence="4">Poly [ADP-ribose] polymerase</fullName>
        <shortName evidence="4">PARP</shortName>
        <ecNumber evidence="4">2.4.2.-</ecNumber>
    </recommendedName>
</protein>
<evidence type="ECO:0000256" key="4">
    <source>
        <dbReference type="RuleBase" id="RU362114"/>
    </source>
</evidence>
<dbReference type="PANTHER" id="PTHR10459">
    <property type="entry name" value="DNA LIGASE"/>
    <property type="match status" value="1"/>
</dbReference>
<keyword evidence="7" id="KW-1185">Reference proteome</keyword>
<dbReference type="InterPro" id="IPR050800">
    <property type="entry name" value="ARTD/PARP"/>
</dbReference>
<keyword evidence="2 4" id="KW-0808">Transferase</keyword>
<dbReference type="EC" id="2.4.2.-" evidence="4"/>
<dbReference type="AlphaFoldDB" id="A0AAN8FEZ3"/>